<gene>
    <name evidence="1" type="ORF">F8B43_1319</name>
</gene>
<dbReference type="Proteomes" id="UP000469949">
    <property type="component" value="Unassembled WGS sequence"/>
</dbReference>
<dbReference type="EMBL" id="WEKV01000008">
    <property type="protein sequence ID" value="KAB7785918.1"/>
    <property type="molecule type" value="Genomic_DNA"/>
</dbReference>
<proteinExistence type="predicted"/>
<organism evidence="1 2">
    <name type="scientific">Methylorubrum populi</name>
    <dbReference type="NCBI Taxonomy" id="223967"/>
    <lineage>
        <taxon>Bacteria</taxon>
        <taxon>Pseudomonadati</taxon>
        <taxon>Pseudomonadota</taxon>
        <taxon>Alphaproteobacteria</taxon>
        <taxon>Hyphomicrobiales</taxon>
        <taxon>Methylobacteriaceae</taxon>
        <taxon>Methylorubrum</taxon>
    </lineage>
</organism>
<evidence type="ECO:0000313" key="2">
    <source>
        <dbReference type="Proteomes" id="UP000469949"/>
    </source>
</evidence>
<accession>A0A833N171</accession>
<evidence type="ECO:0000313" key="1">
    <source>
        <dbReference type="EMBL" id="KAB7785918.1"/>
    </source>
</evidence>
<dbReference type="AlphaFoldDB" id="A0A833N171"/>
<reference evidence="1 2" key="1">
    <citation type="submission" date="2019-10" db="EMBL/GenBank/DDBJ databases">
        <title>Draft Genome Sequence of the Caffeine Degrading Methylotroph Methylorubrum populi PINKEL.</title>
        <authorList>
            <person name="Dawson S.C."/>
            <person name="Zhang X."/>
            <person name="Wright M.E."/>
            <person name="Sharma G."/>
            <person name="Langner J.T."/>
            <person name="Ditty J.L."/>
            <person name="Subuyuj G.A."/>
        </authorList>
    </citation>
    <scope>NUCLEOTIDE SEQUENCE [LARGE SCALE GENOMIC DNA]</scope>
    <source>
        <strain evidence="1 2">Pinkel</strain>
    </source>
</reference>
<comment type="caution">
    <text evidence="1">The sequence shown here is derived from an EMBL/GenBank/DDBJ whole genome shotgun (WGS) entry which is preliminary data.</text>
</comment>
<name>A0A833N171_9HYPH</name>
<sequence length="49" mass="5069">MTRAEIDYAPVIATAQGLAERVATVMTGRSRPGACSRLPTLAAARGGRP</sequence>
<protein>
    <submittedName>
        <fullName evidence="1">Uncharacterized protein</fullName>
    </submittedName>
</protein>
<dbReference type="RefSeq" id="WP_193316380.1">
    <property type="nucleotide sequence ID" value="NZ_WEKV01000008.1"/>
</dbReference>